<feature type="region of interest" description="Disordered" evidence="1">
    <location>
        <begin position="211"/>
        <end position="250"/>
    </location>
</feature>
<feature type="region of interest" description="Disordered" evidence="1">
    <location>
        <begin position="370"/>
        <end position="407"/>
    </location>
</feature>
<comment type="caution">
    <text evidence="2">The sequence shown here is derived from an EMBL/GenBank/DDBJ whole genome shotgun (WGS) entry which is preliminary data.</text>
</comment>
<dbReference type="PANTHER" id="PTHR47592">
    <property type="entry name" value="PBF68 PROTEIN"/>
    <property type="match status" value="1"/>
</dbReference>
<dbReference type="AlphaFoldDB" id="A0AA88UGE8"/>
<evidence type="ECO:0000256" key="1">
    <source>
        <dbReference type="SAM" id="MobiDB-lite"/>
    </source>
</evidence>
<feature type="compositionally biased region" description="Low complexity" evidence="1">
    <location>
        <begin position="227"/>
        <end position="242"/>
    </location>
</feature>
<proteinExistence type="predicted"/>
<feature type="compositionally biased region" description="Polar residues" evidence="1">
    <location>
        <begin position="308"/>
        <end position="330"/>
    </location>
</feature>
<keyword evidence="3" id="KW-1185">Reference proteome</keyword>
<evidence type="ECO:0000313" key="2">
    <source>
        <dbReference type="EMBL" id="KAK2981538.1"/>
    </source>
</evidence>
<dbReference type="EMBL" id="JAVXUO010001512">
    <property type="protein sequence ID" value="KAK2981538.1"/>
    <property type="molecule type" value="Genomic_DNA"/>
</dbReference>
<sequence>MADSTMTSAAPATNSNDLNKPFRFGGQNFKRWASKVLFYLKLMKVVWILTAKNPKKVDTKNMSEEELAEHEKYAAKWENDEEDCRNYLLNCLSDELYDYYSHTYNSAKRMWKALQQKYDTEEAGKKKYACSRFFNYKMSENVSVVAQTHDLQMIVHEIISEGIKVDEQMQVAAIIDKLPNSWKEFQKGLRHKQSELSIVNLMARLQIEEEARKQDKKNESLTNTHANYSNSHQGNGNGNSNGAKEREKTHYGSGCKKAIRIYNPLYETNALLPRTNIDDVDEIDNDTRTMNLNETSKDNSKEIDIEEQQSSFQGDIRTSNDASNSDSPQPLQKLGPIRRIIQCVTLTSRFLLLVLLLMLAREMDREQVSLAEEEDQLPSAEAALGDAGKKDKRVEEDSGDGLYPGLY</sequence>
<protein>
    <submittedName>
        <fullName evidence="2">Uncharacterized protein</fullName>
    </submittedName>
</protein>
<reference evidence="2" key="1">
    <citation type="submission" date="2022-12" db="EMBL/GenBank/DDBJ databases">
        <title>Draft genome assemblies for two species of Escallonia (Escalloniales).</title>
        <authorList>
            <person name="Chanderbali A."/>
            <person name="Dervinis C."/>
            <person name="Anghel I."/>
            <person name="Soltis D."/>
            <person name="Soltis P."/>
            <person name="Zapata F."/>
        </authorList>
    </citation>
    <scope>NUCLEOTIDE SEQUENCE</scope>
    <source>
        <strain evidence="2">UCBG92.1500</strain>
        <tissue evidence="2">Leaf</tissue>
    </source>
</reference>
<name>A0AA88UGE8_9ASTE</name>
<feature type="compositionally biased region" description="Basic and acidic residues" evidence="1">
    <location>
        <begin position="387"/>
        <end position="396"/>
    </location>
</feature>
<dbReference type="PANTHER" id="PTHR47592:SF27">
    <property type="entry name" value="OS08G0421700 PROTEIN"/>
    <property type="match status" value="1"/>
</dbReference>
<accession>A0AA88UGE8</accession>
<dbReference type="Pfam" id="PF14223">
    <property type="entry name" value="Retrotran_gag_2"/>
    <property type="match status" value="1"/>
</dbReference>
<dbReference type="Proteomes" id="UP001187471">
    <property type="component" value="Unassembled WGS sequence"/>
</dbReference>
<organism evidence="2 3">
    <name type="scientific">Escallonia rubra</name>
    <dbReference type="NCBI Taxonomy" id="112253"/>
    <lineage>
        <taxon>Eukaryota</taxon>
        <taxon>Viridiplantae</taxon>
        <taxon>Streptophyta</taxon>
        <taxon>Embryophyta</taxon>
        <taxon>Tracheophyta</taxon>
        <taxon>Spermatophyta</taxon>
        <taxon>Magnoliopsida</taxon>
        <taxon>eudicotyledons</taxon>
        <taxon>Gunneridae</taxon>
        <taxon>Pentapetalae</taxon>
        <taxon>asterids</taxon>
        <taxon>campanulids</taxon>
        <taxon>Escalloniales</taxon>
        <taxon>Escalloniaceae</taxon>
        <taxon>Escallonia</taxon>
    </lineage>
</organism>
<feature type="region of interest" description="Disordered" evidence="1">
    <location>
        <begin position="288"/>
        <end position="332"/>
    </location>
</feature>
<evidence type="ECO:0000313" key="3">
    <source>
        <dbReference type="Proteomes" id="UP001187471"/>
    </source>
</evidence>
<gene>
    <name evidence="2" type="ORF">RJ640_024851</name>
</gene>